<dbReference type="OrthoDB" id="5192407at2"/>
<gene>
    <name evidence="1" type="ORF">EIY87_39520</name>
</gene>
<dbReference type="RefSeq" id="WP_125315100.1">
    <property type="nucleotide sequence ID" value="NZ_RSEC01000061.1"/>
</dbReference>
<accession>A0A427SX74</accession>
<protein>
    <submittedName>
        <fullName evidence="1">Uncharacterized protein</fullName>
    </submittedName>
</protein>
<name>A0A427SX74_9PSEU</name>
<keyword evidence="2" id="KW-1185">Reference proteome</keyword>
<reference evidence="1 2" key="1">
    <citation type="submission" date="2018-12" db="EMBL/GenBank/DDBJ databases">
        <title>Amycolatopsis eburnea sp. nov. actinomycete associate with arbuscular mycorrhiza fungal spore.</title>
        <authorList>
            <person name="Lumyong S."/>
            <person name="Chaiya L."/>
        </authorList>
    </citation>
    <scope>NUCLEOTIDE SEQUENCE [LARGE SCALE GENOMIC DNA]</scope>
    <source>
        <strain evidence="1 2">GLM-1</strain>
    </source>
</reference>
<proteinExistence type="predicted"/>
<evidence type="ECO:0000313" key="2">
    <source>
        <dbReference type="Proteomes" id="UP000267081"/>
    </source>
</evidence>
<comment type="caution">
    <text evidence="1">The sequence shown here is derived from an EMBL/GenBank/DDBJ whole genome shotgun (WGS) entry which is preliminary data.</text>
</comment>
<sequence>MERGTESAEQIADAVAYVCENATGIRETLERGPAGGTARLDEVFTALRAGTDVAGPLAALHRALRRAQDAAGVFGRTRDAAMTSLAGIRRDHPRETVLLCPRAENPCARYAWPDRAGAAVCAVDDTPLRRATLSP</sequence>
<organism evidence="1 2">
    <name type="scientific">Amycolatopsis eburnea</name>
    <dbReference type="NCBI Taxonomy" id="2267691"/>
    <lineage>
        <taxon>Bacteria</taxon>
        <taxon>Bacillati</taxon>
        <taxon>Actinomycetota</taxon>
        <taxon>Actinomycetes</taxon>
        <taxon>Pseudonocardiales</taxon>
        <taxon>Pseudonocardiaceae</taxon>
        <taxon>Amycolatopsis</taxon>
    </lineage>
</organism>
<dbReference type="AlphaFoldDB" id="A0A427SX74"/>
<dbReference type="EMBL" id="RSEC01000061">
    <property type="protein sequence ID" value="RSD09160.1"/>
    <property type="molecule type" value="Genomic_DNA"/>
</dbReference>
<evidence type="ECO:0000313" key="1">
    <source>
        <dbReference type="EMBL" id="RSD09160.1"/>
    </source>
</evidence>
<dbReference type="Proteomes" id="UP000267081">
    <property type="component" value="Unassembled WGS sequence"/>
</dbReference>